<sequence length="93" mass="10325">MYAGQTDQSDQADWTNSCLHRKKTWMEQMIRLLAVVAEMQDGRCVVGQVKLLPSVDARIGGTDLRSARPSLPLDRDIRPIVITASPISLVHPV</sequence>
<protein>
    <submittedName>
        <fullName evidence="1">Uncharacterized protein</fullName>
    </submittedName>
</protein>
<accession>A0ACC1N199</accession>
<organism evidence="1 2">
    <name type="scientific">Trametes sanguinea</name>
    <dbReference type="NCBI Taxonomy" id="158606"/>
    <lineage>
        <taxon>Eukaryota</taxon>
        <taxon>Fungi</taxon>
        <taxon>Dikarya</taxon>
        <taxon>Basidiomycota</taxon>
        <taxon>Agaricomycotina</taxon>
        <taxon>Agaricomycetes</taxon>
        <taxon>Polyporales</taxon>
        <taxon>Polyporaceae</taxon>
        <taxon>Trametes</taxon>
    </lineage>
</organism>
<proteinExistence type="predicted"/>
<gene>
    <name evidence="1" type="ORF">NUW54_g12277</name>
</gene>
<comment type="caution">
    <text evidence="1">The sequence shown here is derived from an EMBL/GenBank/DDBJ whole genome shotgun (WGS) entry which is preliminary data.</text>
</comment>
<reference evidence="1" key="1">
    <citation type="submission" date="2022-08" db="EMBL/GenBank/DDBJ databases">
        <title>Genome Sequence of Pycnoporus sanguineus.</title>
        <authorList>
            <person name="Buettner E."/>
        </authorList>
    </citation>
    <scope>NUCLEOTIDE SEQUENCE</scope>
    <source>
        <strain evidence="1">CG-C14</strain>
    </source>
</reference>
<dbReference type="Proteomes" id="UP001144978">
    <property type="component" value="Unassembled WGS sequence"/>
</dbReference>
<evidence type="ECO:0000313" key="1">
    <source>
        <dbReference type="EMBL" id="KAJ2972396.1"/>
    </source>
</evidence>
<evidence type="ECO:0000313" key="2">
    <source>
        <dbReference type="Proteomes" id="UP001144978"/>
    </source>
</evidence>
<keyword evidence="2" id="KW-1185">Reference proteome</keyword>
<name>A0ACC1N199_9APHY</name>
<dbReference type="EMBL" id="JANSHE010005161">
    <property type="protein sequence ID" value="KAJ2972396.1"/>
    <property type="molecule type" value="Genomic_DNA"/>
</dbReference>